<feature type="coiled-coil region" evidence="1">
    <location>
        <begin position="6"/>
        <end position="40"/>
    </location>
</feature>
<evidence type="ECO:0000313" key="3">
    <source>
        <dbReference type="Proteomes" id="UP000281813"/>
    </source>
</evidence>
<dbReference type="OrthoDB" id="2233009at2"/>
<dbReference type="SUPFAM" id="SSF55729">
    <property type="entry name" value="Acyl-CoA N-acyltransferases (Nat)"/>
    <property type="match status" value="1"/>
</dbReference>
<name>A0A494Z352_9BACI</name>
<reference evidence="2 3" key="1">
    <citation type="journal article" date="2015" name="Antonie Van Leeuwenhoek">
        <title>Oceanobacillus bengalensis sp. nov., a bacterium isolated from seawater of the Bay of Bengal.</title>
        <authorList>
            <person name="Yongchang O."/>
            <person name="Xiang W."/>
            <person name="Wang G."/>
        </authorList>
    </citation>
    <scope>NUCLEOTIDE SEQUENCE [LARGE SCALE GENOMIC DNA]</scope>
    <source>
        <strain evidence="2 3">MCCC 1K00260</strain>
    </source>
</reference>
<evidence type="ECO:0000313" key="2">
    <source>
        <dbReference type="EMBL" id="RKQ16867.1"/>
    </source>
</evidence>
<evidence type="ECO:0000256" key="1">
    <source>
        <dbReference type="SAM" id="Coils"/>
    </source>
</evidence>
<protein>
    <recommendedName>
        <fullName evidence="4">GNAT family N-acetyltransferase</fullName>
    </recommendedName>
</protein>
<dbReference type="RefSeq" id="WP_121129784.1">
    <property type="nucleotide sequence ID" value="NZ_JBHUFK010000033.1"/>
</dbReference>
<dbReference type="AlphaFoldDB" id="A0A494Z352"/>
<evidence type="ECO:0008006" key="4">
    <source>
        <dbReference type="Google" id="ProtNLM"/>
    </source>
</evidence>
<keyword evidence="1" id="KW-0175">Coiled coil</keyword>
<keyword evidence="3" id="KW-1185">Reference proteome</keyword>
<accession>A0A494Z352</accession>
<dbReference type="Proteomes" id="UP000281813">
    <property type="component" value="Unassembled WGS sequence"/>
</dbReference>
<dbReference type="Gene3D" id="3.40.630.30">
    <property type="match status" value="1"/>
</dbReference>
<gene>
    <name evidence="2" type="ORF">D8M05_06340</name>
</gene>
<organism evidence="2 3">
    <name type="scientific">Oceanobacillus bengalensis</name>
    <dbReference type="NCBI Taxonomy" id="1435466"/>
    <lineage>
        <taxon>Bacteria</taxon>
        <taxon>Bacillati</taxon>
        <taxon>Bacillota</taxon>
        <taxon>Bacilli</taxon>
        <taxon>Bacillales</taxon>
        <taxon>Bacillaceae</taxon>
        <taxon>Oceanobacillus</taxon>
    </lineage>
</organism>
<comment type="caution">
    <text evidence="2">The sequence shown here is derived from an EMBL/GenBank/DDBJ whole genome shotgun (WGS) entry which is preliminary data.</text>
</comment>
<dbReference type="EMBL" id="RBZO01000007">
    <property type="protein sequence ID" value="RKQ16867.1"/>
    <property type="molecule type" value="Genomic_DNA"/>
</dbReference>
<proteinExistence type="predicted"/>
<dbReference type="InterPro" id="IPR016181">
    <property type="entry name" value="Acyl_CoA_acyltransferase"/>
</dbReference>
<sequence length="170" mass="20003">MVYSAFLQEEKTKGELQEELDTLEIQLFRMQNNMKEIAKESEIVSIDQVRDDNWVIIYANKDDNSLQLMLHDCRKPYRGKWHSAIQAEFKNDNTLHIADIKGEKNQGYGSVLISHLKEMAGEENIQYITGDIAKRDADHFDRLEYFYKKHYFNVEIDHEKKCGGIIWNEG</sequence>